<evidence type="ECO:0000313" key="1">
    <source>
        <dbReference type="EMBL" id="AJG39224.1"/>
    </source>
</evidence>
<proteinExistence type="predicted"/>
<reference evidence="1 2" key="1">
    <citation type="journal article" date="2015" name="Elife">
        <title>Unprecedented genomic diversity of RNA viruses in arthropods reveals the ancestry of negative-sense RNA viruses.</title>
        <authorList>
            <person name="Li C.X."/>
            <person name="Shi M."/>
            <person name="Tian J.H."/>
            <person name="Lin X.D."/>
            <person name="Kang Y.J."/>
            <person name="Chen L.J."/>
            <person name="Qin X.C."/>
            <person name="Xu J."/>
            <person name="Holmes E.C."/>
            <person name="Zhang Y.Z."/>
        </authorList>
    </citation>
    <scope>NUCLEOTIDE SEQUENCE [LARGE SCALE GENOMIC DNA]</scope>
    <source>
        <strain evidence="1 2">XC1-6</strain>
    </source>
</reference>
<dbReference type="EMBL" id="KM817661">
    <property type="protein sequence ID" value="AJG39224.1"/>
    <property type="molecule type" value="Viral_cRNA"/>
</dbReference>
<protein>
    <submittedName>
        <fullName evidence="1">ORF1</fullName>
    </submittedName>
</protein>
<sequence>MVGESKLALALAAFKDEEGLLRIKDFENYIPKEAIISTREAAKGTTRTTHDFRVLINQRSIRLMYNIDKDEEDKVVAEGFTKLSWNAVAREYNLNAVGITQDIVKIEDEKNIIIPEWDSLAEAGQFVFDMKNGGLMYRDGDANRIDLGVLLMWLTALNGFSPIIEEYMCNPDTVVKVDSEEWLENVVNRNKVDQKKELKPVTLRHQATAYMLLMMIYKSLTVTAKNEALVEIQCKEFVVRRAKAMLLSTGKAIDFLEGDLMVPAEVLWRIPTLVSCLPKLKSVIVSGMIVSNSPICDHALTILTNSSASVYSFVVDMIESDIITKLQFQQAYLMGIIEFWKNHTKLLEDYGNSWRYYKCINPLGQRTSMTKYGHLGSMAVSWMSVHNTSSKDTLNNIEGHLIKPKYVDLAKQRMIGQGAVAEYQAAGDLLEIIRAMGIPMKVNFDYIKDINLNAAEHYVDEI</sequence>
<name>A0A0B5KF59_9MONO</name>
<organism evidence="1 2">
    <name type="scientific">Xincheng Mosquito Virus</name>
    <dbReference type="NCBI Taxonomy" id="1608141"/>
    <lineage>
        <taxon>Viruses</taxon>
        <taxon>Riboviria</taxon>
        <taxon>Orthornavirae</taxon>
        <taxon>Negarnaviricota</taxon>
        <taxon>Haploviricotina</taxon>
        <taxon>Monjiviricetes</taxon>
        <taxon>Mononegavirales</taxon>
        <taxon>Xinmoviridae</taxon>
        <taxon>Anphevirus</taxon>
        <taxon>Anphevirus xinchengense</taxon>
    </lineage>
</organism>
<dbReference type="KEGG" id="vg:29123726"/>
<dbReference type="Proteomes" id="UP000218283">
    <property type="component" value="Segment"/>
</dbReference>
<accession>A0A0B5KF59</accession>
<keyword evidence="2" id="KW-1185">Reference proteome</keyword>
<dbReference type="GeneID" id="29123726"/>
<gene>
    <name evidence="1" type="primary">ORF1</name>
</gene>
<dbReference type="RefSeq" id="YP_009302384.1">
    <property type="nucleotide sequence ID" value="NC_031244.1"/>
</dbReference>
<evidence type="ECO:0000313" key="2">
    <source>
        <dbReference type="Proteomes" id="UP000218283"/>
    </source>
</evidence>